<dbReference type="EMBL" id="AYET01000001">
    <property type="protein sequence ID" value="ESK49246.1"/>
    <property type="molecule type" value="Genomic_DNA"/>
</dbReference>
<proteinExistence type="predicted"/>
<organism evidence="1 2">
    <name type="scientific">Acinetobacter indicus CIP 110367</name>
    <dbReference type="NCBI Taxonomy" id="1341679"/>
    <lineage>
        <taxon>Bacteria</taxon>
        <taxon>Pseudomonadati</taxon>
        <taxon>Pseudomonadota</taxon>
        <taxon>Gammaproteobacteria</taxon>
        <taxon>Moraxellales</taxon>
        <taxon>Moraxellaceae</taxon>
        <taxon>Acinetobacter</taxon>
    </lineage>
</organism>
<dbReference type="PATRIC" id="fig|1341679.3.peg.82"/>
<evidence type="ECO:0000313" key="1">
    <source>
        <dbReference type="EMBL" id="ESK49246.1"/>
    </source>
</evidence>
<name>V2UKW6_9GAMM</name>
<gene>
    <name evidence="1" type="ORF">P253_00084</name>
</gene>
<evidence type="ECO:0000313" key="2">
    <source>
        <dbReference type="Proteomes" id="UP000018415"/>
    </source>
</evidence>
<protein>
    <submittedName>
        <fullName evidence="1">Uncharacterized protein</fullName>
    </submittedName>
</protein>
<comment type="caution">
    <text evidence="1">The sequence shown here is derived from an EMBL/GenBank/DDBJ whole genome shotgun (WGS) entry which is preliminary data.</text>
</comment>
<dbReference type="HOGENOM" id="CLU_945361_0_0_6"/>
<keyword evidence="2" id="KW-1185">Reference proteome</keyword>
<sequence>MLKKPSERQKIQEILDKIEDDSFTPSDIDLILIKLREYSKPKSLFQEISHFAAHNEIRDQGNTFYHMNGFFSSMLFHTKHSFDGKEPLDFSKPIPGYVIEKIKFNIYLSKDTFTEKYKCSLTQFESKFNNVFQKIKGTNTYKLKGTLKGTVRKVTEDMLQLLISQPLFTQEQIIEEFINVLKENQFSIDENLYKLRCEKIILFIIFLMHGTEYSITEEIKSISFIDINQEDDLRILSLNAHVPTPYKDTLITCVYPLISTKLDYLYHCSEKIIQSGINEKNRDMLIIKNRKLDF</sequence>
<dbReference type="Proteomes" id="UP000018415">
    <property type="component" value="Unassembled WGS sequence"/>
</dbReference>
<dbReference type="eggNOG" id="ENOG5033SXX">
    <property type="taxonomic scope" value="Bacteria"/>
</dbReference>
<reference evidence="1 2" key="1">
    <citation type="submission" date="2013-10" db="EMBL/GenBank/DDBJ databases">
        <title>The Genome Sequence of Acinetobacter indicus CIP 110367.</title>
        <authorList>
            <consortium name="The Broad Institute Genomics Platform"/>
            <consortium name="The Broad Institute Genome Sequencing Center for Infectious Disease"/>
            <person name="Cerqueira G."/>
            <person name="Feldgarden M."/>
            <person name="Courvalin P."/>
            <person name="Grillot-Courvalin C."/>
            <person name="Clermont D."/>
            <person name="Rocha E."/>
            <person name="Yoon E.-J."/>
            <person name="Nemec A."/>
            <person name="Young S.K."/>
            <person name="Zeng Q."/>
            <person name="Gargeya S."/>
            <person name="Fitzgerald M."/>
            <person name="Abouelleil A."/>
            <person name="Alvarado L."/>
            <person name="Berlin A.M."/>
            <person name="Chapman S.B."/>
            <person name="Gainer-Dewar J."/>
            <person name="Goldberg J."/>
            <person name="Gnerre S."/>
            <person name="Griggs A."/>
            <person name="Gujja S."/>
            <person name="Hansen M."/>
            <person name="Howarth C."/>
            <person name="Imamovic A."/>
            <person name="Ireland A."/>
            <person name="Larimer J."/>
            <person name="McCowan C."/>
            <person name="Murphy C."/>
            <person name="Pearson M."/>
            <person name="Poon T.W."/>
            <person name="Priest M."/>
            <person name="Roberts A."/>
            <person name="Saif S."/>
            <person name="Shea T."/>
            <person name="Sykes S."/>
            <person name="Wortman J."/>
            <person name="Nusbaum C."/>
            <person name="Birren B."/>
        </authorList>
    </citation>
    <scope>NUCLEOTIDE SEQUENCE [LARGE SCALE GENOMIC DNA]</scope>
    <source>
        <strain evidence="1 2">CIP 110367</strain>
    </source>
</reference>
<dbReference type="AlphaFoldDB" id="V2UKW6"/>
<accession>V2UKW6</accession>